<evidence type="ECO:0000313" key="1">
    <source>
        <dbReference type="EMBL" id="QHT28431.1"/>
    </source>
</evidence>
<organism evidence="1">
    <name type="scientific">viral metagenome</name>
    <dbReference type="NCBI Taxonomy" id="1070528"/>
    <lineage>
        <taxon>unclassified sequences</taxon>
        <taxon>metagenomes</taxon>
        <taxon>organismal metagenomes</taxon>
    </lineage>
</organism>
<reference evidence="1" key="1">
    <citation type="journal article" date="2020" name="Nature">
        <title>Giant virus diversity and host interactions through global metagenomics.</title>
        <authorList>
            <person name="Schulz F."/>
            <person name="Roux S."/>
            <person name="Paez-Espino D."/>
            <person name="Jungbluth S."/>
            <person name="Walsh D.A."/>
            <person name="Denef V.J."/>
            <person name="McMahon K.D."/>
            <person name="Konstantinidis K.T."/>
            <person name="Eloe-Fadrosh E.A."/>
            <person name="Kyrpides N.C."/>
            <person name="Woyke T."/>
        </authorList>
    </citation>
    <scope>NUCLEOTIDE SEQUENCE</scope>
    <source>
        <strain evidence="1">GVMAG-M-3300001348-25</strain>
    </source>
</reference>
<dbReference type="AlphaFoldDB" id="A0A6C0EIG8"/>
<protein>
    <submittedName>
        <fullName evidence="1">Uncharacterized protein</fullName>
    </submittedName>
</protein>
<proteinExistence type="predicted"/>
<sequence length="63" mass="7229">MEKGNNGVYKKLQSGATIITLNLVVSMDLTKEHAPHPDPTTQIVFLVMVYLYKNFVLYQNVRF</sequence>
<name>A0A6C0EIG8_9ZZZZ</name>
<dbReference type="EMBL" id="MN738857">
    <property type="protein sequence ID" value="QHT28431.1"/>
    <property type="molecule type" value="Genomic_DNA"/>
</dbReference>
<accession>A0A6C0EIG8</accession>